<proteinExistence type="predicted"/>
<dbReference type="CDD" id="cd05013">
    <property type="entry name" value="SIS_RpiR"/>
    <property type="match status" value="1"/>
</dbReference>
<dbReference type="SUPFAM" id="SSF53697">
    <property type="entry name" value="SIS domain"/>
    <property type="match status" value="1"/>
</dbReference>
<sequence>MLAQQYLLEVEKLMRHIRETQLSAVLQVAPKIVEHMGDTGTLFVFGASHSSMIAQEVYYRAGGLATVKALFAPGLMLDQQPVTMTSELERLEGLGRIVVRSHGLGARDVLVVVSTSGRNAVPIDAALEAKERGAMVVALTSLPYSRSVPSRHSSSKRLFEVADVVLDTGTPAGDAAVDVPGTGKKMGPLSTVAGVLLINLLILQVVEELVARGRDPAILVSGNLDGGHEANLATYRRLGSSAFSQGDGPGREAR</sequence>
<dbReference type="Gene3D" id="3.40.50.10490">
    <property type="entry name" value="Glucose-6-phosphate isomerase like protein, domain 1"/>
    <property type="match status" value="1"/>
</dbReference>
<keyword evidence="3" id="KW-1185">Reference proteome</keyword>
<feature type="domain" description="SIS" evidence="1">
    <location>
        <begin position="32"/>
        <end position="216"/>
    </location>
</feature>
<name>A0ABZ1BVW8_9FIRM</name>
<dbReference type="NCBIfam" id="NF002805">
    <property type="entry name" value="PRK02947.1"/>
    <property type="match status" value="1"/>
</dbReference>
<dbReference type="Pfam" id="PF13580">
    <property type="entry name" value="SIS_2"/>
    <property type="match status" value="1"/>
</dbReference>
<dbReference type="InterPro" id="IPR046348">
    <property type="entry name" value="SIS_dom_sf"/>
</dbReference>
<evidence type="ECO:0000313" key="3">
    <source>
        <dbReference type="Proteomes" id="UP001332192"/>
    </source>
</evidence>
<protein>
    <submittedName>
        <fullName evidence="2">SIS domain-containing protein</fullName>
    </submittedName>
</protein>
<dbReference type="Proteomes" id="UP001332192">
    <property type="component" value="Chromosome"/>
</dbReference>
<reference evidence="2 3" key="1">
    <citation type="journal article" date="2024" name="Front. Microbiol.">
        <title>Novel thermophilic genera Geochorda gen. nov. and Carboxydochorda gen. nov. from the deep terrestrial subsurface reveal the ecophysiological diversity in the class Limnochordia.</title>
        <authorList>
            <person name="Karnachuk O.V."/>
            <person name="Lukina A.P."/>
            <person name="Avakyan M.R."/>
            <person name="Kadnikov V.V."/>
            <person name="Begmatov S."/>
            <person name="Beletsky A.V."/>
            <person name="Vlasova K.G."/>
            <person name="Novikov A.A."/>
            <person name="Shcherbakova V.A."/>
            <person name="Mardanov A.V."/>
            <person name="Ravin N.V."/>
        </authorList>
    </citation>
    <scope>NUCLEOTIDE SEQUENCE [LARGE SCALE GENOMIC DNA]</scope>
    <source>
        <strain evidence="2 3">L945</strain>
    </source>
</reference>
<dbReference type="PANTHER" id="PTHR30390:SF7">
    <property type="entry name" value="PHOSPHOHEPTOSE ISOMERASE"/>
    <property type="match status" value="1"/>
</dbReference>
<evidence type="ECO:0000313" key="2">
    <source>
        <dbReference type="EMBL" id="WRP16282.1"/>
    </source>
</evidence>
<accession>A0ABZ1BVW8</accession>
<gene>
    <name evidence="2" type="ORF">U7230_09225</name>
</gene>
<dbReference type="RefSeq" id="WP_324715554.1">
    <property type="nucleotide sequence ID" value="NZ_CP141615.1"/>
</dbReference>
<dbReference type="InterPro" id="IPR050099">
    <property type="entry name" value="SIS_GmhA/DiaA_subfam"/>
</dbReference>
<dbReference type="PROSITE" id="PS51464">
    <property type="entry name" value="SIS"/>
    <property type="match status" value="1"/>
</dbReference>
<dbReference type="InterPro" id="IPR001347">
    <property type="entry name" value="SIS_dom"/>
</dbReference>
<dbReference type="EMBL" id="CP141615">
    <property type="protein sequence ID" value="WRP16282.1"/>
    <property type="molecule type" value="Genomic_DNA"/>
</dbReference>
<evidence type="ECO:0000259" key="1">
    <source>
        <dbReference type="PROSITE" id="PS51464"/>
    </source>
</evidence>
<dbReference type="PANTHER" id="PTHR30390">
    <property type="entry name" value="SEDOHEPTULOSE 7-PHOSPHATE ISOMERASE / DNAA INITIATOR-ASSOCIATING FACTOR FOR REPLICATION INITIATION"/>
    <property type="match status" value="1"/>
</dbReference>
<dbReference type="InterPro" id="IPR035472">
    <property type="entry name" value="RpiR-like_SIS"/>
</dbReference>
<organism evidence="2 3">
    <name type="scientific">Carboxydichorda subterranea</name>
    <dbReference type="NCBI Taxonomy" id="3109565"/>
    <lineage>
        <taxon>Bacteria</taxon>
        <taxon>Bacillati</taxon>
        <taxon>Bacillota</taxon>
        <taxon>Limnochordia</taxon>
        <taxon>Limnochordales</taxon>
        <taxon>Geochordaceae</taxon>
        <taxon>Carboxydichorda</taxon>
    </lineage>
</organism>